<evidence type="ECO:0000259" key="2">
    <source>
        <dbReference type="Pfam" id="PF00856"/>
    </source>
</evidence>
<dbReference type="PANTHER" id="PTHR12350:SF19">
    <property type="entry name" value="SET DOMAIN-CONTAINING PROTEIN"/>
    <property type="match status" value="1"/>
</dbReference>
<feature type="compositionally biased region" description="Pro residues" evidence="1">
    <location>
        <begin position="21"/>
        <end position="32"/>
    </location>
</feature>
<comment type="caution">
    <text evidence="3">The sequence shown here is derived from an EMBL/GenBank/DDBJ whole genome shotgun (WGS) entry which is preliminary data.</text>
</comment>
<dbReference type="InterPro" id="IPR046341">
    <property type="entry name" value="SET_dom_sf"/>
</dbReference>
<evidence type="ECO:0000313" key="3">
    <source>
        <dbReference type="EMBL" id="GMH95350.1"/>
    </source>
</evidence>
<organism evidence="3 4">
    <name type="scientific">Triparma strigata</name>
    <dbReference type="NCBI Taxonomy" id="1606541"/>
    <lineage>
        <taxon>Eukaryota</taxon>
        <taxon>Sar</taxon>
        <taxon>Stramenopiles</taxon>
        <taxon>Ochrophyta</taxon>
        <taxon>Bolidophyceae</taxon>
        <taxon>Parmales</taxon>
        <taxon>Triparmaceae</taxon>
        <taxon>Triparma</taxon>
    </lineage>
</organism>
<feature type="compositionally biased region" description="Polar residues" evidence="1">
    <location>
        <begin position="1"/>
        <end position="18"/>
    </location>
</feature>
<dbReference type="Proteomes" id="UP001165085">
    <property type="component" value="Unassembled WGS sequence"/>
</dbReference>
<protein>
    <recommendedName>
        <fullName evidence="2">SET domain-containing protein</fullName>
    </recommendedName>
</protein>
<dbReference type="OrthoDB" id="5984008at2759"/>
<dbReference type="Gene3D" id="2.170.270.10">
    <property type="entry name" value="SET domain"/>
    <property type="match status" value="1"/>
</dbReference>
<dbReference type="AlphaFoldDB" id="A0A9W7BZP2"/>
<sequence>MSRFSANKSSGNMSSILTQEAPPPLAAPPPRAGPGEFEKALLLQGTAPQQPANGRDIHKGGISNVFAGEPVQQKAPPPRESTFLSQNEYRDYDPDRVAKMKKLAAQKRYECPSQPVSVKMSEEPAYVPQKKRNSVSLYSATSEFWSGAKTGGVQALPETWFVKSEQSTFETGDGGERLEQVCVTEDVEEGTLLLEVIRSSSSILPVPAWNTLQIGKAEHATFSSKSLCLNHSSTPNTRIEIGSTIQVYSTVYIPAGAQLTFNYNTTEWVISSPFKDWTTGTLVRGFFHLSKEDKRQLIESGEVAEHVKELWEEYVRWNVRINQEEDVI</sequence>
<dbReference type="Pfam" id="PF00856">
    <property type="entry name" value="SET"/>
    <property type="match status" value="1"/>
</dbReference>
<feature type="region of interest" description="Disordered" evidence="1">
    <location>
        <begin position="1"/>
        <end position="82"/>
    </location>
</feature>
<feature type="domain" description="SET" evidence="2">
    <location>
        <begin position="225"/>
        <end position="264"/>
    </location>
</feature>
<reference evidence="4" key="1">
    <citation type="journal article" date="2023" name="Commun. Biol.">
        <title>Genome analysis of Parmales, the sister group of diatoms, reveals the evolutionary specialization of diatoms from phago-mixotrophs to photoautotrophs.</title>
        <authorList>
            <person name="Ban H."/>
            <person name="Sato S."/>
            <person name="Yoshikawa S."/>
            <person name="Yamada K."/>
            <person name="Nakamura Y."/>
            <person name="Ichinomiya M."/>
            <person name="Sato N."/>
            <person name="Blanc-Mathieu R."/>
            <person name="Endo H."/>
            <person name="Kuwata A."/>
            <person name="Ogata H."/>
        </authorList>
    </citation>
    <scope>NUCLEOTIDE SEQUENCE [LARGE SCALE GENOMIC DNA]</scope>
    <source>
        <strain evidence="4">NIES 3701</strain>
    </source>
</reference>
<dbReference type="InterPro" id="IPR053201">
    <property type="entry name" value="Flavunoidine_N-MTase"/>
</dbReference>
<gene>
    <name evidence="3" type="ORF">TrST_g10736</name>
</gene>
<name>A0A9W7BZP2_9STRA</name>
<dbReference type="EMBL" id="BRXY01000441">
    <property type="protein sequence ID" value="GMH95350.1"/>
    <property type="molecule type" value="Genomic_DNA"/>
</dbReference>
<dbReference type="PANTHER" id="PTHR12350">
    <property type="entry name" value="HISTONE-LYSINE N-METHYLTRANSFERASE-RELATED"/>
    <property type="match status" value="1"/>
</dbReference>
<proteinExistence type="predicted"/>
<dbReference type="SUPFAM" id="SSF82199">
    <property type="entry name" value="SET domain"/>
    <property type="match status" value="1"/>
</dbReference>
<evidence type="ECO:0000313" key="4">
    <source>
        <dbReference type="Proteomes" id="UP001165085"/>
    </source>
</evidence>
<dbReference type="InterPro" id="IPR001214">
    <property type="entry name" value="SET_dom"/>
</dbReference>
<accession>A0A9W7BZP2</accession>
<keyword evidence="4" id="KW-1185">Reference proteome</keyword>
<evidence type="ECO:0000256" key="1">
    <source>
        <dbReference type="SAM" id="MobiDB-lite"/>
    </source>
</evidence>